<proteinExistence type="predicted"/>
<organism evidence="1 2">
    <name type="scientific">Mycolicibacillus koreensis</name>
    <dbReference type="NCBI Taxonomy" id="1069220"/>
    <lineage>
        <taxon>Bacteria</taxon>
        <taxon>Bacillati</taxon>
        <taxon>Actinomycetota</taxon>
        <taxon>Actinomycetes</taxon>
        <taxon>Mycobacteriales</taxon>
        <taxon>Mycobacteriaceae</taxon>
        <taxon>Mycolicibacillus</taxon>
    </lineage>
</organism>
<name>A0A7I7SCH9_9MYCO</name>
<reference evidence="1 2" key="1">
    <citation type="submission" date="2017-04" db="EMBL/GenBank/DDBJ databases">
        <title>The new phylogeny of genus Mycobacterium.</title>
        <authorList>
            <person name="Tortoli E."/>
            <person name="Trovato A."/>
            <person name="Cirillo D.M."/>
        </authorList>
    </citation>
    <scope>NUCLEOTIDE SEQUENCE [LARGE SCALE GENOMIC DNA]</scope>
    <source>
        <strain evidence="1 2">KCTC 19819</strain>
    </source>
</reference>
<sequence>MSAFKLLAVLICIPTLGVTTAEMAFLLADWAGNGGDATTLIYGLFPCLVLAALACWGLDWTTKRKDDPHSYSRRTD</sequence>
<dbReference type="RefSeq" id="WP_085302646.1">
    <property type="nucleotide sequence ID" value="NZ_AP022594.1"/>
</dbReference>
<keyword evidence="2" id="KW-1185">Reference proteome</keyword>
<comment type="caution">
    <text evidence="1">The sequence shown here is derived from an EMBL/GenBank/DDBJ whole genome shotgun (WGS) entry which is preliminary data.</text>
</comment>
<evidence type="ECO:0000313" key="1">
    <source>
        <dbReference type="EMBL" id="OSC34681.1"/>
    </source>
</evidence>
<dbReference type="EMBL" id="NCXO01000008">
    <property type="protein sequence ID" value="OSC34681.1"/>
    <property type="molecule type" value="Genomic_DNA"/>
</dbReference>
<protein>
    <submittedName>
        <fullName evidence="1">Uncharacterized protein</fullName>
    </submittedName>
</protein>
<gene>
    <name evidence="1" type="ORF">B8W67_05385</name>
</gene>
<evidence type="ECO:0000313" key="2">
    <source>
        <dbReference type="Proteomes" id="UP000193577"/>
    </source>
</evidence>
<dbReference type="AlphaFoldDB" id="A0A7I7SCH9"/>
<accession>A0A7I7SCH9</accession>
<dbReference type="Proteomes" id="UP000193577">
    <property type="component" value="Unassembled WGS sequence"/>
</dbReference>